<feature type="domain" description="Glutaredoxin" evidence="6">
    <location>
        <begin position="4"/>
        <end position="64"/>
    </location>
</feature>
<evidence type="ECO:0000256" key="2">
    <source>
        <dbReference type="ARBA" id="ARBA00007787"/>
    </source>
</evidence>
<dbReference type="EMBL" id="JAPTHD010000001">
    <property type="protein sequence ID" value="MDV5823007.1"/>
    <property type="molecule type" value="Genomic_DNA"/>
</dbReference>
<keyword evidence="5" id="KW-0676">Redox-active center</keyword>
<dbReference type="Gene3D" id="3.40.30.10">
    <property type="entry name" value="Glutaredoxin"/>
    <property type="match status" value="1"/>
</dbReference>
<name>A0ABU3ZUF5_9SPHN</name>
<reference evidence="8" key="1">
    <citation type="journal article" date="2022" name="J Environ Chem Eng">
        <title>Biodegradation of petroleum oil using a constructed nonpathogenic and heavy metal-tolerant bacterial consortium isolated from marine sponges.</title>
        <authorList>
            <person name="Dechsakulwatana C."/>
            <person name="Rungsihiranrut A."/>
            <person name="Muangchinda C."/>
            <person name="Ningthoujam R."/>
            <person name="Klankeo P."/>
            <person name="Pinyakong O."/>
        </authorList>
    </citation>
    <scope>NUCLEOTIDE SEQUENCE [LARGE SCALE GENOMIC DNA]</scope>
    <source>
        <strain evidence="8">MO2-4</strain>
    </source>
</reference>
<gene>
    <name evidence="7" type="primary">grxC</name>
    <name evidence="7" type="ORF">O0R41_05275</name>
</gene>
<dbReference type="PANTHER" id="PTHR45694">
    <property type="entry name" value="GLUTAREDOXIN 2"/>
    <property type="match status" value="1"/>
</dbReference>
<keyword evidence="5" id="KW-0963">Cytoplasm</keyword>
<evidence type="ECO:0000256" key="1">
    <source>
        <dbReference type="ARBA" id="ARBA00002549"/>
    </source>
</evidence>
<keyword evidence="8" id="KW-1185">Reference proteome</keyword>
<evidence type="ECO:0000313" key="7">
    <source>
        <dbReference type="EMBL" id="MDV5823007.1"/>
    </source>
</evidence>
<dbReference type="Pfam" id="PF00462">
    <property type="entry name" value="Glutaredoxin"/>
    <property type="match status" value="1"/>
</dbReference>
<evidence type="ECO:0000313" key="8">
    <source>
        <dbReference type="Proteomes" id="UP001185984"/>
    </source>
</evidence>
<comment type="similarity">
    <text evidence="2 5">Belongs to the glutaredoxin family.</text>
</comment>
<dbReference type="SUPFAM" id="SSF52833">
    <property type="entry name" value="Thioredoxin-like"/>
    <property type="match status" value="1"/>
</dbReference>
<dbReference type="InterPro" id="IPR014025">
    <property type="entry name" value="Glutaredoxin_subgr"/>
</dbReference>
<proteinExistence type="inferred from homology"/>
<dbReference type="InterPro" id="IPR011900">
    <property type="entry name" value="GRX_bact"/>
</dbReference>
<dbReference type="Proteomes" id="UP001185984">
    <property type="component" value="Unassembled WGS sequence"/>
</dbReference>
<accession>A0ABU3ZUF5</accession>
<evidence type="ECO:0000256" key="5">
    <source>
        <dbReference type="RuleBase" id="RU364065"/>
    </source>
</evidence>
<dbReference type="PRINTS" id="PR00160">
    <property type="entry name" value="GLUTAREDOXIN"/>
</dbReference>
<evidence type="ECO:0000259" key="6">
    <source>
        <dbReference type="Pfam" id="PF00462"/>
    </source>
</evidence>
<comment type="function">
    <text evidence="1 5">Has a glutathione-disulfide oxidoreductase activity in the presence of NADPH and glutathione reductase. Reduces low molecular weight disulfides and proteins.</text>
</comment>
<dbReference type="CDD" id="cd03418">
    <property type="entry name" value="GRX_GRXb_1_3_like"/>
    <property type="match status" value="1"/>
</dbReference>
<dbReference type="RefSeq" id="WP_228165763.1">
    <property type="nucleotide sequence ID" value="NZ_CP171454.1"/>
</dbReference>
<keyword evidence="4 5" id="KW-0249">Electron transport</keyword>
<organism evidence="7 8">
    <name type="scientific">Sphingobium naphthae</name>
    <dbReference type="NCBI Taxonomy" id="1886786"/>
    <lineage>
        <taxon>Bacteria</taxon>
        <taxon>Pseudomonadati</taxon>
        <taxon>Pseudomonadota</taxon>
        <taxon>Alphaproteobacteria</taxon>
        <taxon>Sphingomonadales</taxon>
        <taxon>Sphingomonadaceae</taxon>
        <taxon>Sphingobium</taxon>
    </lineage>
</organism>
<evidence type="ECO:0000256" key="4">
    <source>
        <dbReference type="ARBA" id="ARBA00022982"/>
    </source>
</evidence>
<keyword evidence="3 5" id="KW-0813">Transport</keyword>
<dbReference type="NCBIfam" id="TIGR02181">
    <property type="entry name" value="GRX_bact"/>
    <property type="match status" value="1"/>
</dbReference>
<dbReference type="InterPro" id="IPR036249">
    <property type="entry name" value="Thioredoxin-like_sf"/>
</dbReference>
<dbReference type="PROSITE" id="PS51354">
    <property type="entry name" value="GLUTAREDOXIN_2"/>
    <property type="match status" value="1"/>
</dbReference>
<sequence length="85" mass="9205">MAKVEIYTKAWCGYCARAKSLLDSKGAAYQEYDISMGGPKRDEMLGRAPGRTTVPQIFIDGKHIGGSDDLAALNREGKLDALLAQ</sequence>
<evidence type="ECO:0000256" key="3">
    <source>
        <dbReference type="ARBA" id="ARBA00022448"/>
    </source>
</evidence>
<dbReference type="PANTHER" id="PTHR45694:SF18">
    <property type="entry name" value="GLUTAREDOXIN-1-RELATED"/>
    <property type="match status" value="1"/>
</dbReference>
<protein>
    <recommendedName>
        <fullName evidence="5">Glutaredoxin</fullName>
    </recommendedName>
</protein>
<dbReference type="InterPro" id="IPR002109">
    <property type="entry name" value="Glutaredoxin"/>
</dbReference>
<comment type="caution">
    <text evidence="7">The sequence shown here is derived from an EMBL/GenBank/DDBJ whole genome shotgun (WGS) entry which is preliminary data.</text>
</comment>